<accession>A0A850HC34</accession>
<protein>
    <submittedName>
        <fullName evidence="2">Transglutaminase-like cysteine peptidase</fullName>
    </submittedName>
</protein>
<feature type="signal peptide" evidence="1">
    <location>
        <begin position="1"/>
        <end position="24"/>
    </location>
</feature>
<dbReference type="Pfam" id="PF06035">
    <property type="entry name" value="Peptidase_C93"/>
    <property type="match status" value="1"/>
</dbReference>
<evidence type="ECO:0000256" key="1">
    <source>
        <dbReference type="SAM" id="SignalP"/>
    </source>
</evidence>
<comment type="caution">
    <text evidence="2">The sequence shown here is derived from an EMBL/GenBank/DDBJ whole genome shotgun (WGS) entry which is preliminary data.</text>
</comment>
<evidence type="ECO:0000313" key="3">
    <source>
        <dbReference type="Proteomes" id="UP000546031"/>
    </source>
</evidence>
<dbReference type="SUPFAM" id="SSF54001">
    <property type="entry name" value="Cysteine proteinases"/>
    <property type="match status" value="1"/>
</dbReference>
<keyword evidence="1" id="KW-0732">Signal</keyword>
<feature type="chain" id="PRO_5032559313" evidence="1">
    <location>
        <begin position="25"/>
        <end position="287"/>
    </location>
</feature>
<dbReference type="PANTHER" id="PTHR39327">
    <property type="match status" value="1"/>
</dbReference>
<evidence type="ECO:0000313" key="2">
    <source>
        <dbReference type="EMBL" id="NVE94168.1"/>
    </source>
</evidence>
<proteinExistence type="predicted"/>
<dbReference type="PANTHER" id="PTHR39327:SF1">
    <property type="entry name" value="BLR5470 PROTEIN"/>
    <property type="match status" value="1"/>
</dbReference>
<sequence>MFKARSLLATAAAGLSLAAAPAAAAAPALNLSGPIAMPLVAAGMSGLDCGAPQAAPVSKASAILGVEMSALERMRLQQEGASAAPEPALAPTAACAAESFAIAKPAGQFLGTERVAIGKTRFDRDWNRALRKTVSERDAVKALGSLPTDRRALLSRVNGWVNDNIAYRSDGRRDKWADARTTLRKGYGDCEDYAILKMQLLAASGVRKQDMMLTLARDTMRQVDHAVLLVRVDGAYGQDEWVMLDMQSDRVESASYDYGYRAIMSFAADQSYLHGKAYAPRPNLALR</sequence>
<dbReference type="Proteomes" id="UP000546031">
    <property type="component" value="Unassembled WGS sequence"/>
</dbReference>
<reference evidence="2 3" key="1">
    <citation type="submission" date="2020-06" db="EMBL/GenBank/DDBJ databases">
        <title>Altererythrobacter lutimaris sp. nov., a marine bacterium isolated from a tidal flat.</title>
        <authorList>
            <person name="Kim D."/>
            <person name="Yoo Y."/>
            <person name="Kim J.-J."/>
        </authorList>
    </citation>
    <scope>NUCLEOTIDE SEQUENCE [LARGE SCALE GENOMIC DNA]</scope>
    <source>
        <strain evidence="2 3">JGD-16</strain>
    </source>
</reference>
<dbReference type="AlphaFoldDB" id="A0A850HC34"/>
<dbReference type="EMBL" id="JABWTA010000001">
    <property type="protein sequence ID" value="NVE94168.1"/>
    <property type="molecule type" value="Genomic_DNA"/>
</dbReference>
<organism evidence="2 3">
    <name type="scientific">Altererythrobacter lutimaris</name>
    <dbReference type="NCBI Taxonomy" id="2743979"/>
    <lineage>
        <taxon>Bacteria</taxon>
        <taxon>Pseudomonadati</taxon>
        <taxon>Pseudomonadota</taxon>
        <taxon>Alphaproteobacteria</taxon>
        <taxon>Sphingomonadales</taxon>
        <taxon>Erythrobacteraceae</taxon>
        <taxon>Altererythrobacter</taxon>
    </lineage>
</organism>
<gene>
    <name evidence="2" type="ORF">HUO12_04565</name>
</gene>
<dbReference type="Gene3D" id="3.10.620.30">
    <property type="match status" value="1"/>
</dbReference>
<dbReference type="InterPro" id="IPR010319">
    <property type="entry name" value="Transglutaminase-like_Cys_pept"/>
</dbReference>
<keyword evidence="3" id="KW-1185">Reference proteome</keyword>
<name>A0A850HC34_9SPHN</name>
<dbReference type="InterPro" id="IPR038765">
    <property type="entry name" value="Papain-like_cys_pep_sf"/>
</dbReference>
<dbReference type="RefSeq" id="WP_176272475.1">
    <property type="nucleotide sequence ID" value="NZ_JABWTA010000001.1"/>
</dbReference>